<evidence type="ECO:0000313" key="4">
    <source>
        <dbReference type="Proteomes" id="UP000256409"/>
    </source>
</evidence>
<comment type="caution">
    <text evidence="1">The sequence shown here is derived from an EMBL/GenBank/DDBJ whole genome shotgun (WGS) entry which is preliminary data.</text>
</comment>
<accession>A0A317YXE2</accession>
<evidence type="ECO:0000313" key="2">
    <source>
        <dbReference type="EMBL" id="REA81025.1"/>
    </source>
</evidence>
<dbReference type="EMBL" id="QEIT01000021">
    <property type="protein sequence ID" value="PWZ75884.1"/>
    <property type="molecule type" value="Genomic_DNA"/>
</dbReference>
<dbReference type="RefSeq" id="WP_110168660.1">
    <property type="nucleotide sequence ID" value="NZ_BAAFHU010000111.1"/>
</dbReference>
<dbReference type="AlphaFoldDB" id="A0A317YXE2"/>
<dbReference type="Proteomes" id="UP000256409">
    <property type="component" value="Unassembled WGS sequence"/>
</dbReference>
<reference evidence="1 3" key="1">
    <citation type="journal article" date="2018" name="Vet. Microbiol.">
        <title>Clonal diversity and geographic distribution of methicillin-resistant Staphylococcus pseudintermedius from Australian animals: Discovery of novel sequence types.</title>
        <authorList>
            <person name="Worthing K.A."/>
            <person name="Abraham S."/>
            <person name="Coombs G.W."/>
            <person name="Pang S."/>
            <person name="Saputra S."/>
            <person name="Jordan D."/>
            <person name="Trott D.J."/>
            <person name="Norris J.M."/>
        </authorList>
    </citation>
    <scope>NUCLEOTIDE SEQUENCE [LARGE SCALE GENOMIC DNA]</scope>
    <source>
        <strain evidence="1 3">ST525 1</strain>
    </source>
</reference>
<dbReference type="EMBL" id="QQPC01000054">
    <property type="protein sequence ID" value="REA81025.1"/>
    <property type="molecule type" value="Genomic_DNA"/>
</dbReference>
<sequence>MANVTTEQVIKYINNMPTTEYYKSLDENIVNQHIFAAQEEVNDLLINYPKITLSARMVALQALYNIEAEEEGFGMLRRQGVKNYSVKDVSVSFDDNISPRLLELIRRLDEATKSNTARVGRLI</sequence>
<evidence type="ECO:0000313" key="3">
    <source>
        <dbReference type="Proteomes" id="UP000246800"/>
    </source>
</evidence>
<reference evidence="4" key="3">
    <citation type="journal article" date="2018" name="Vet. Microbiol.">
        <title>Molecular epidemiology of methicillin-resistant staphylococci amongst veterinary personnel, personnel-owned pets, patients and the hospital environment of two companion animal veterinary hospitals.</title>
        <authorList>
            <person name="Worthing K.A."/>
            <person name="Brown J."/>
            <person name="Gerber L."/>
            <person name="Abraham S."/>
            <person name="Trott D."/>
            <person name="Norris J.M."/>
        </authorList>
    </citation>
    <scope>NUCLEOTIDE SEQUENCE [LARGE SCALE GENOMIC DNA]</scope>
    <source>
        <strain evidence="4">ST496-2</strain>
    </source>
</reference>
<organism evidence="1 3">
    <name type="scientific">Staphylococcus pseudintermedius</name>
    <dbReference type="NCBI Taxonomy" id="283734"/>
    <lineage>
        <taxon>Bacteria</taxon>
        <taxon>Bacillati</taxon>
        <taxon>Bacillota</taxon>
        <taxon>Bacilli</taxon>
        <taxon>Bacillales</taxon>
        <taxon>Staphylococcaceae</taxon>
        <taxon>Staphylococcus</taxon>
        <taxon>Staphylococcus intermedius group</taxon>
    </lineage>
</organism>
<evidence type="ECO:0000313" key="1">
    <source>
        <dbReference type="EMBL" id="PWZ75884.1"/>
    </source>
</evidence>
<reference evidence="2" key="2">
    <citation type="journal article" date="2018" name="Vet. Microbiol.">
        <title>Methicillin-resistant staphylococci amongst veterinary personnel, personnel-owned pets, patients and the hospital environment of two small animal veterinary hospitals.</title>
        <authorList>
            <person name="Worthing K.A."/>
            <person name="Brown J."/>
            <person name="Gerber L."/>
            <person name="Abraham S."/>
            <person name="Trott D."/>
            <person name="Norris J.M."/>
        </authorList>
    </citation>
    <scope>NUCLEOTIDE SEQUENCE</scope>
    <source>
        <strain evidence="2">ST496-2</strain>
    </source>
</reference>
<name>A0A317YXE2_STAPS</name>
<gene>
    <name evidence="1" type="ORF">DD902_04275</name>
    <name evidence="2" type="ORF">DV961_08350</name>
</gene>
<dbReference type="OrthoDB" id="2402445at2"/>
<proteinExistence type="predicted"/>
<protein>
    <submittedName>
        <fullName evidence="1">Uncharacterized protein</fullName>
    </submittedName>
</protein>
<dbReference type="Proteomes" id="UP000246800">
    <property type="component" value="Unassembled WGS sequence"/>
</dbReference>